<keyword evidence="1" id="KW-1133">Transmembrane helix</keyword>
<evidence type="ECO:0000313" key="2">
    <source>
        <dbReference type="EMBL" id="GEN04790.1"/>
    </source>
</evidence>
<dbReference type="EMBL" id="BJXQ01000028">
    <property type="protein sequence ID" value="GEN04790.1"/>
    <property type="molecule type" value="Genomic_DNA"/>
</dbReference>
<dbReference type="AlphaFoldDB" id="A0A6N3T969"/>
<keyword evidence="1" id="KW-0812">Transmembrane</keyword>
<sequence length="64" mass="7456">MIYFIMILLTACSRSHFYLIGLIIMIFHIVIKKAMPKKDMARYNNALQSKQIRAAVLWDGIGFH</sequence>
<comment type="caution">
    <text evidence="2">The sequence shown here is derived from an EMBL/GenBank/DDBJ whole genome shotgun (WGS) entry which is preliminary data.</text>
</comment>
<keyword evidence="1" id="KW-0472">Membrane</keyword>
<dbReference type="Proteomes" id="UP000321104">
    <property type="component" value="Unassembled WGS sequence"/>
</dbReference>
<protein>
    <submittedName>
        <fullName evidence="2">Uncharacterized protein</fullName>
    </submittedName>
</protein>
<proteinExistence type="predicted"/>
<gene>
    <name evidence="2" type="ORF">AIN02nite_28150</name>
</gene>
<evidence type="ECO:0000256" key="1">
    <source>
        <dbReference type="SAM" id="Phobius"/>
    </source>
</evidence>
<accession>A0A6N3T969</accession>
<feature type="transmembrane region" description="Helical" evidence="1">
    <location>
        <begin position="6"/>
        <end position="31"/>
    </location>
</feature>
<name>A0A6N3T969_9PROT</name>
<reference evidence="2 3" key="1">
    <citation type="submission" date="2019-07" db="EMBL/GenBank/DDBJ databases">
        <title>Whole genome shotgun sequence of Acetobacter indonesiensis NBRC 16471.</title>
        <authorList>
            <person name="Hosoyama A."/>
            <person name="Uohara A."/>
            <person name="Ohji S."/>
            <person name="Ichikawa N."/>
        </authorList>
    </citation>
    <scope>NUCLEOTIDE SEQUENCE [LARGE SCALE GENOMIC DNA]</scope>
    <source>
        <strain evidence="2 3">NBRC 16471</strain>
    </source>
</reference>
<organism evidence="2 3">
    <name type="scientific">Acetobacter indonesiensis</name>
    <dbReference type="NCBI Taxonomy" id="104101"/>
    <lineage>
        <taxon>Bacteria</taxon>
        <taxon>Pseudomonadati</taxon>
        <taxon>Pseudomonadota</taxon>
        <taxon>Alphaproteobacteria</taxon>
        <taxon>Acetobacterales</taxon>
        <taxon>Acetobacteraceae</taxon>
        <taxon>Acetobacter</taxon>
    </lineage>
</organism>
<evidence type="ECO:0000313" key="3">
    <source>
        <dbReference type="Proteomes" id="UP000321104"/>
    </source>
</evidence>